<feature type="transmembrane region" description="Helical" evidence="14">
    <location>
        <begin position="345"/>
        <end position="368"/>
    </location>
</feature>
<comment type="subcellular location">
    <subcellularLocation>
        <location evidence="1">Membrane</location>
        <topology evidence="1">Multi-pass membrane protein</topology>
    </subcellularLocation>
</comment>
<comment type="catalytic activity">
    <reaction evidence="12">
        <text>D-fructose(out) = D-fructose(in)</text>
        <dbReference type="Rhea" id="RHEA:60372"/>
        <dbReference type="ChEBI" id="CHEBI:37721"/>
    </reaction>
    <physiologicalReaction direction="left-to-right" evidence="12">
        <dbReference type="Rhea" id="RHEA:60373"/>
    </physiologicalReaction>
</comment>
<sequence>MEGLKVDYVYVWGMAFTSSLGFFLLGYAFAYFNSFETITFEQLKHFSDPVINNKDIFNSVMSGIIPGGAIFGSFMISFLVPYGRRFSLMILSLFYIVGCGITLYLNFYSLLIGRMIMGFCCGAYCTVSPLFIEEISPKQMPGTLGILNQFLAVTGVLFSTTLPFILPYPSEPDSYKTSLWRILFAFPSLFALLQFFLLLVVFRYDTPIFYQTKEDIDGYGNIMKRIYKDFDESNPSWVETASANLIQKKKPESTDDGKENEEPKFRELFTKKYRFPMFVGICLASFHQLAGINAVIFHSNQIFTDGKEGIDADKAGRIGTFFIGITGFLGTAFTLIISKLGKRTIMLWGSFLMLIILTFLGIISLYGYTTVQIIGSNLFVFLFNGSIGPCLWAYCAEILTANGMSLVALVNMVWTTLVGAFINLLVQALTNSGLFFLCAGFLLICTLFILFIVKETKGKSRDELKALYSS</sequence>
<dbReference type="GO" id="GO:0016020">
    <property type="term" value="C:membrane"/>
    <property type="evidence" value="ECO:0007669"/>
    <property type="project" value="UniProtKB-SubCell"/>
</dbReference>
<evidence type="ECO:0000313" key="17">
    <source>
        <dbReference type="Proteomes" id="UP001295684"/>
    </source>
</evidence>
<evidence type="ECO:0000256" key="5">
    <source>
        <dbReference type="ARBA" id="ARBA00022989"/>
    </source>
</evidence>
<proteinExistence type="inferred from homology"/>
<dbReference type="PROSITE" id="PS50850">
    <property type="entry name" value="MFS"/>
    <property type="match status" value="1"/>
</dbReference>
<dbReference type="Gene3D" id="1.20.1250.20">
    <property type="entry name" value="MFS general substrate transporter like domains"/>
    <property type="match status" value="1"/>
</dbReference>
<comment type="catalytic activity">
    <reaction evidence="10">
        <text>D-mannose(out) = D-mannose(in)</text>
        <dbReference type="Rhea" id="RHEA:78391"/>
        <dbReference type="ChEBI" id="CHEBI:4208"/>
    </reaction>
    <physiologicalReaction direction="left-to-right" evidence="10">
        <dbReference type="Rhea" id="RHEA:78392"/>
    </physiologicalReaction>
</comment>
<feature type="transmembrane region" description="Helical" evidence="14">
    <location>
        <begin position="432"/>
        <end position="453"/>
    </location>
</feature>
<organism evidence="16 17">
    <name type="scientific">Euplotes crassus</name>
    <dbReference type="NCBI Taxonomy" id="5936"/>
    <lineage>
        <taxon>Eukaryota</taxon>
        <taxon>Sar</taxon>
        <taxon>Alveolata</taxon>
        <taxon>Ciliophora</taxon>
        <taxon>Intramacronucleata</taxon>
        <taxon>Spirotrichea</taxon>
        <taxon>Hypotrichia</taxon>
        <taxon>Euplotida</taxon>
        <taxon>Euplotidae</taxon>
        <taxon>Moneuplotes</taxon>
    </lineage>
</organism>
<dbReference type="InterPro" id="IPR036259">
    <property type="entry name" value="MFS_trans_sf"/>
</dbReference>
<feature type="transmembrane region" description="Helical" evidence="14">
    <location>
        <begin position="144"/>
        <end position="166"/>
    </location>
</feature>
<dbReference type="GO" id="GO:0005351">
    <property type="term" value="F:carbohydrate:proton symporter activity"/>
    <property type="evidence" value="ECO:0007669"/>
    <property type="project" value="TreeGrafter"/>
</dbReference>
<dbReference type="SUPFAM" id="SSF103473">
    <property type="entry name" value="MFS general substrate transporter"/>
    <property type="match status" value="1"/>
</dbReference>
<feature type="transmembrane region" description="Helical" evidence="14">
    <location>
        <begin position="56"/>
        <end position="79"/>
    </location>
</feature>
<protein>
    <recommendedName>
        <fullName evidence="13">Hexose transporter 1</fullName>
    </recommendedName>
</protein>
<dbReference type="AlphaFoldDB" id="A0AAD1UHX6"/>
<feature type="transmembrane region" description="Helical" evidence="14">
    <location>
        <begin position="111"/>
        <end position="132"/>
    </location>
</feature>
<evidence type="ECO:0000256" key="4">
    <source>
        <dbReference type="ARBA" id="ARBA00022692"/>
    </source>
</evidence>
<accession>A0AAD1UHX6</accession>
<keyword evidence="17" id="KW-1185">Reference proteome</keyword>
<evidence type="ECO:0000256" key="10">
    <source>
        <dbReference type="ARBA" id="ARBA00044662"/>
    </source>
</evidence>
<feature type="transmembrane region" description="Helical" evidence="14">
    <location>
        <begin position="178"/>
        <end position="202"/>
    </location>
</feature>
<evidence type="ECO:0000256" key="11">
    <source>
        <dbReference type="ARBA" id="ARBA00044668"/>
    </source>
</evidence>
<feature type="transmembrane region" description="Helical" evidence="14">
    <location>
        <begin position="374"/>
        <end position="394"/>
    </location>
</feature>
<name>A0AAD1UHX6_EUPCR</name>
<comment type="catalytic activity">
    <reaction evidence="7">
        <text>D-galactose(in) = D-galactose(out)</text>
        <dbReference type="Rhea" id="RHEA:34915"/>
        <dbReference type="ChEBI" id="CHEBI:4139"/>
    </reaction>
    <physiologicalReaction direction="right-to-left" evidence="7">
        <dbReference type="Rhea" id="RHEA:34917"/>
    </physiologicalReaction>
</comment>
<feature type="transmembrane region" description="Helical" evidence="14">
    <location>
        <begin position="86"/>
        <end position="105"/>
    </location>
</feature>
<feature type="transmembrane region" description="Helical" evidence="14">
    <location>
        <begin position="318"/>
        <end position="338"/>
    </location>
</feature>
<dbReference type="InterPro" id="IPR020846">
    <property type="entry name" value="MFS_dom"/>
</dbReference>
<evidence type="ECO:0000256" key="12">
    <source>
        <dbReference type="ARBA" id="ARBA00044710"/>
    </source>
</evidence>
<feature type="transmembrane region" description="Helical" evidence="14">
    <location>
        <begin position="275"/>
        <end position="298"/>
    </location>
</feature>
<dbReference type="PRINTS" id="PR00171">
    <property type="entry name" value="SUGRTRNSPORT"/>
</dbReference>
<comment type="similarity">
    <text evidence="2">Belongs to the major facilitator superfamily. Sugar transporter (TC 2.A.1.1) family.</text>
</comment>
<comment type="catalytic activity">
    <reaction evidence="9">
        <text>D-xylose(out) = D-xylose(in)</text>
        <dbReference type="Rhea" id="RHEA:78427"/>
        <dbReference type="ChEBI" id="CHEBI:53455"/>
    </reaction>
    <physiologicalReaction direction="left-to-right" evidence="9">
        <dbReference type="Rhea" id="RHEA:78428"/>
    </physiologicalReaction>
</comment>
<evidence type="ECO:0000256" key="2">
    <source>
        <dbReference type="ARBA" id="ARBA00010992"/>
    </source>
</evidence>
<dbReference type="Proteomes" id="UP001295684">
    <property type="component" value="Unassembled WGS sequence"/>
</dbReference>
<feature type="transmembrane region" description="Helical" evidence="14">
    <location>
        <begin position="406"/>
        <end position="426"/>
    </location>
</feature>
<dbReference type="InterPro" id="IPR050360">
    <property type="entry name" value="MFS_Sugar_Transporters"/>
</dbReference>
<evidence type="ECO:0000256" key="8">
    <source>
        <dbReference type="ARBA" id="ARBA00044648"/>
    </source>
</evidence>
<evidence type="ECO:0000256" key="9">
    <source>
        <dbReference type="ARBA" id="ARBA00044656"/>
    </source>
</evidence>
<evidence type="ECO:0000256" key="6">
    <source>
        <dbReference type="ARBA" id="ARBA00023136"/>
    </source>
</evidence>
<gene>
    <name evidence="16" type="ORF">ECRASSUSDP1_LOCUS8865</name>
</gene>
<keyword evidence="5 14" id="KW-1133">Transmembrane helix</keyword>
<keyword evidence="4 14" id="KW-0812">Transmembrane</keyword>
<dbReference type="InterPro" id="IPR005828">
    <property type="entry name" value="MFS_sugar_transport-like"/>
</dbReference>
<evidence type="ECO:0000313" key="16">
    <source>
        <dbReference type="EMBL" id="CAI2367578.1"/>
    </source>
</evidence>
<comment type="catalytic activity">
    <reaction evidence="8">
        <text>D-glucose(out) = D-glucose(in)</text>
        <dbReference type="Rhea" id="RHEA:60376"/>
        <dbReference type="ChEBI" id="CHEBI:4167"/>
    </reaction>
    <physiologicalReaction direction="left-to-right" evidence="8">
        <dbReference type="Rhea" id="RHEA:60377"/>
    </physiologicalReaction>
</comment>
<evidence type="ECO:0000259" key="15">
    <source>
        <dbReference type="PROSITE" id="PS50850"/>
    </source>
</evidence>
<evidence type="ECO:0000256" key="7">
    <source>
        <dbReference type="ARBA" id="ARBA00044637"/>
    </source>
</evidence>
<comment type="subunit">
    <text evidence="3">Homodimer.</text>
</comment>
<dbReference type="InterPro" id="IPR003663">
    <property type="entry name" value="Sugar/inositol_transpt"/>
</dbReference>
<evidence type="ECO:0000256" key="1">
    <source>
        <dbReference type="ARBA" id="ARBA00004141"/>
    </source>
</evidence>
<dbReference type="EMBL" id="CAMPGE010008691">
    <property type="protein sequence ID" value="CAI2367578.1"/>
    <property type="molecule type" value="Genomic_DNA"/>
</dbReference>
<dbReference type="PANTHER" id="PTHR48022">
    <property type="entry name" value="PLASTIDIC GLUCOSE TRANSPORTER 4"/>
    <property type="match status" value="1"/>
</dbReference>
<feature type="transmembrane region" description="Helical" evidence="14">
    <location>
        <begin position="9"/>
        <end position="32"/>
    </location>
</feature>
<evidence type="ECO:0000256" key="14">
    <source>
        <dbReference type="SAM" id="Phobius"/>
    </source>
</evidence>
<evidence type="ECO:0000256" key="3">
    <source>
        <dbReference type="ARBA" id="ARBA00011738"/>
    </source>
</evidence>
<dbReference type="Pfam" id="PF00083">
    <property type="entry name" value="Sugar_tr"/>
    <property type="match status" value="1"/>
</dbReference>
<reference evidence="16" key="1">
    <citation type="submission" date="2023-07" db="EMBL/GenBank/DDBJ databases">
        <authorList>
            <consortium name="AG Swart"/>
            <person name="Singh M."/>
            <person name="Singh A."/>
            <person name="Seah K."/>
            <person name="Emmerich C."/>
        </authorList>
    </citation>
    <scope>NUCLEOTIDE SEQUENCE</scope>
    <source>
        <strain evidence="16">DP1</strain>
    </source>
</reference>
<dbReference type="PANTHER" id="PTHR48022:SF2">
    <property type="entry name" value="PLASTIDIC GLUCOSE TRANSPORTER 4"/>
    <property type="match status" value="1"/>
</dbReference>
<comment type="caution">
    <text evidence="16">The sequence shown here is derived from an EMBL/GenBank/DDBJ whole genome shotgun (WGS) entry which is preliminary data.</text>
</comment>
<comment type="catalytic activity">
    <reaction evidence="11">
        <text>D-glucosamine(out) = D-glucosamine(in)</text>
        <dbReference type="Rhea" id="RHEA:78423"/>
        <dbReference type="ChEBI" id="CHEBI:58723"/>
    </reaction>
    <physiologicalReaction direction="left-to-right" evidence="11">
        <dbReference type="Rhea" id="RHEA:78424"/>
    </physiologicalReaction>
</comment>
<keyword evidence="6 14" id="KW-0472">Membrane</keyword>
<feature type="domain" description="Major facilitator superfamily (MFS) profile" evidence="15">
    <location>
        <begin position="14"/>
        <end position="457"/>
    </location>
</feature>
<evidence type="ECO:0000256" key="13">
    <source>
        <dbReference type="ARBA" id="ARBA00044780"/>
    </source>
</evidence>